<feature type="compositionally biased region" description="Polar residues" evidence="1">
    <location>
        <begin position="116"/>
        <end position="126"/>
    </location>
</feature>
<sequence length="151" mass="16537">MISICLWDALNIVLAIYVPHSNLDIANSTGGLNRFASSVGITGSSGDCDGVQTEPSGAVDERDFPWVPRGARKWALITFPIRIQMKLVYLCDHGNPSNKIASGRRRANDDNLVSIDPTNDHSSSPSPRCRTKLNPPVELGRITCITFVFLR</sequence>
<dbReference type="InParanoid" id="A0A0C3FBR9"/>
<keyword evidence="4" id="KW-1185">Reference proteome</keyword>
<feature type="signal peptide" evidence="2">
    <location>
        <begin position="1"/>
        <end position="15"/>
    </location>
</feature>
<evidence type="ECO:0000313" key="4">
    <source>
        <dbReference type="Proteomes" id="UP000054166"/>
    </source>
</evidence>
<feature type="chain" id="PRO_5013379973" evidence="2">
    <location>
        <begin position="16"/>
        <end position="151"/>
    </location>
</feature>
<proteinExistence type="predicted"/>
<keyword evidence="2" id="KW-0732">Signal</keyword>
<name>A0A0C3FBR9_PILCF</name>
<accession>A0A0C3FBR9</accession>
<evidence type="ECO:0000313" key="3">
    <source>
        <dbReference type="EMBL" id="KIM77151.1"/>
    </source>
</evidence>
<organism evidence="3 4">
    <name type="scientific">Piloderma croceum (strain F 1598)</name>
    <dbReference type="NCBI Taxonomy" id="765440"/>
    <lineage>
        <taxon>Eukaryota</taxon>
        <taxon>Fungi</taxon>
        <taxon>Dikarya</taxon>
        <taxon>Basidiomycota</taxon>
        <taxon>Agaricomycotina</taxon>
        <taxon>Agaricomycetes</taxon>
        <taxon>Agaricomycetidae</taxon>
        <taxon>Atheliales</taxon>
        <taxon>Atheliaceae</taxon>
        <taxon>Piloderma</taxon>
    </lineage>
</organism>
<evidence type="ECO:0000256" key="1">
    <source>
        <dbReference type="SAM" id="MobiDB-lite"/>
    </source>
</evidence>
<reference evidence="3 4" key="1">
    <citation type="submission" date="2014-04" db="EMBL/GenBank/DDBJ databases">
        <authorList>
            <consortium name="DOE Joint Genome Institute"/>
            <person name="Kuo A."/>
            <person name="Tarkka M."/>
            <person name="Buscot F."/>
            <person name="Kohler A."/>
            <person name="Nagy L.G."/>
            <person name="Floudas D."/>
            <person name="Copeland A."/>
            <person name="Barry K.W."/>
            <person name="Cichocki N."/>
            <person name="Veneault-Fourrey C."/>
            <person name="LaButti K."/>
            <person name="Lindquist E.A."/>
            <person name="Lipzen A."/>
            <person name="Lundell T."/>
            <person name="Morin E."/>
            <person name="Murat C."/>
            <person name="Sun H."/>
            <person name="Tunlid A."/>
            <person name="Henrissat B."/>
            <person name="Grigoriev I.V."/>
            <person name="Hibbett D.S."/>
            <person name="Martin F."/>
            <person name="Nordberg H.P."/>
            <person name="Cantor M.N."/>
            <person name="Hua S.X."/>
        </authorList>
    </citation>
    <scope>NUCLEOTIDE SEQUENCE [LARGE SCALE GENOMIC DNA]</scope>
    <source>
        <strain evidence="3 4">F 1598</strain>
    </source>
</reference>
<evidence type="ECO:0000256" key="2">
    <source>
        <dbReference type="SAM" id="SignalP"/>
    </source>
</evidence>
<reference evidence="4" key="2">
    <citation type="submission" date="2015-01" db="EMBL/GenBank/DDBJ databases">
        <title>Evolutionary Origins and Diversification of the Mycorrhizal Mutualists.</title>
        <authorList>
            <consortium name="DOE Joint Genome Institute"/>
            <consortium name="Mycorrhizal Genomics Consortium"/>
            <person name="Kohler A."/>
            <person name="Kuo A."/>
            <person name="Nagy L.G."/>
            <person name="Floudas D."/>
            <person name="Copeland A."/>
            <person name="Barry K.W."/>
            <person name="Cichocki N."/>
            <person name="Veneault-Fourrey C."/>
            <person name="LaButti K."/>
            <person name="Lindquist E.A."/>
            <person name="Lipzen A."/>
            <person name="Lundell T."/>
            <person name="Morin E."/>
            <person name="Murat C."/>
            <person name="Riley R."/>
            <person name="Ohm R."/>
            <person name="Sun H."/>
            <person name="Tunlid A."/>
            <person name="Henrissat B."/>
            <person name="Grigoriev I.V."/>
            <person name="Hibbett D.S."/>
            <person name="Martin F."/>
        </authorList>
    </citation>
    <scope>NUCLEOTIDE SEQUENCE [LARGE SCALE GENOMIC DNA]</scope>
    <source>
        <strain evidence="4">F 1598</strain>
    </source>
</reference>
<dbReference type="Proteomes" id="UP000054166">
    <property type="component" value="Unassembled WGS sequence"/>
</dbReference>
<dbReference type="EMBL" id="KN833028">
    <property type="protein sequence ID" value="KIM77151.1"/>
    <property type="molecule type" value="Genomic_DNA"/>
</dbReference>
<dbReference type="HOGENOM" id="CLU_1732181_0_0_1"/>
<protein>
    <submittedName>
        <fullName evidence="3">Uncharacterized protein</fullName>
    </submittedName>
</protein>
<gene>
    <name evidence="3" type="ORF">PILCRDRAFT_628732</name>
</gene>
<dbReference type="AlphaFoldDB" id="A0A0C3FBR9"/>
<feature type="region of interest" description="Disordered" evidence="1">
    <location>
        <begin position="100"/>
        <end position="130"/>
    </location>
</feature>